<evidence type="ECO:0000313" key="2">
    <source>
        <dbReference type="Proteomes" id="UP000243459"/>
    </source>
</evidence>
<reference evidence="2" key="1">
    <citation type="journal article" date="2017" name="Nat. Commun.">
        <title>The asparagus genome sheds light on the origin and evolution of a young Y chromosome.</title>
        <authorList>
            <person name="Harkess A."/>
            <person name="Zhou J."/>
            <person name="Xu C."/>
            <person name="Bowers J.E."/>
            <person name="Van der Hulst R."/>
            <person name="Ayyampalayam S."/>
            <person name="Mercati F."/>
            <person name="Riccardi P."/>
            <person name="McKain M.R."/>
            <person name="Kakrana A."/>
            <person name="Tang H."/>
            <person name="Ray J."/>
            <person name="Groenendijk J."/>
            <person name="Arikit S."/>
            <person name="Mathioni S.M."/>
            <person name="Nakano M."/>
            <person name="Shan H."/>
            <person name="Telgmann-Rauber A."/>
            <person name="Kanno A."/>
            <person name="Yue Z."/>
            <person name="Chen H."/>
            <person name="Li W."/>
            <person name="Chen Y."/>
            <person name="Xu X."/>
            <person name="Zhang Y."/>
            <person name="Luo S."/>
            <person name="Chen H."/>
            <person name="Gao J."/>
            <person name="Mao Z."/>
            <person name="Pires J.C."/>
            <person name="Luo M."/>
            <person name="Kudrna D."/>
            <person name="Wing R.A."/>
            <person name="Meyers B.C."/>
            <person name="Yi K."/>
            <person name="Kong H."/>
            <person name="Lavrijsen P."/>
            <person name="Sunseri F."/>
            <person name="Falavigna A."/>
            <person name="Ye Y."/>
            <person name="Leebens-Mack J.H."/>
            <person name="Chen G."/>
        </authorList>
    </citation>
    <scope>NUCLEOTIDE SEQUENCE [LARGE SCALE GENOMIC DNA]</scope>
    <source>
        <strain evidence="2">cv. DH0086</strain>
    </source>
</reference>
<dbReference type="Gramene" id="ONK56861">
    <property type="protein sequence ID" value="ONK56861"/>
    <property type="gene ID" value="A4U43_C10F13880"/>
</dbReference>
<dbReference type="EMBL" id="CM007390">
    <property type="protein sequence ID" value="ONK56861.1"/>
    <property type="molecule type" value="Genomic_DNA"/>
</dbReference>
<dbReference type="AlphaFoldDB" id="A0A5P1E2K0"/>
<keyword evidence="2" id="KW-1185">Reference proteome</keyword>
<protein>
    <submittedName>
        <fullName evidence="1">Uncharacterized protein</fullName>
    </submittedName>
</protein>
<proteinExistence type="predicted"/>
<dbReference type="Proteomes" id="UP000243459">
    <property type="component" value="Chromosome 10"/>
</dbReference>
<organism evidence="1 2">
    <name type="scientific">Asparagus officinalis</name>
    <name type="common">Garden asparagus</name>
    <dbReference type="NCBI Taxonomy" id="4686"/>
    <lineage>
        <taxon>Eukaryota</taxon>
        <taxon>Viridiplantae</taxon>
        <taxon>Streptophyta</taxon>
        <taxon>Embryophyta</taxon>
        <taxon>Tracheophyta</taxon>
        <taxon>Spermatophyta</taxon>
        <taxon>Magnoliopsida</taxon>
        <taxon>Liliopsida</taxon>
        <taxon>Asparagales</taxon>
        <taxon>Asparagaceae</taxon>
        <taxon>Asparagoideae</taxon>
        <taxon>Asparagus</taxon>
    </lineage>
</organism>
<evidence type="ECO:0000313" key="1">
    <source>
        <dbReference type="EMBL" id="ONK56861.1"/>
    </source>
</evidence>
<gene>
    <name evidence="1" type="ORF">A4U43_C10F13880</name>
</gene>
<sequence>MGPKPKMLASNGKGNVSYSATLATAAATVGMTKICSGKPKAPTEEATHEGWEEESYEGLGSFLPTQYDPPQPGLGEGQEATAELTRVEEHLEYVRGLIFERMQAPAFAPDFLSLLKA</sequence>
<name>A0A5P1E2K0_ASPOF</name>
<accession>A0A5P1E2K0</accession>